<keyword evidence="2" id="KW-1185">Reference proteome</keyword>
<comment type="caution">
    <text evidence="1">The sequence shown here is derived from an EMBL/GenBank/DDBJ whole genome shotgun (WGS) entry which is preliminary data.</text>
</comment>
<reference evidence="1 2" key="1">
    <citation type="journal article" date="2019" name="Genome Biol. Evol.">
        <title>Insights into the evolution of the New World diploid cottons (Gossypium, subgenus Houzingenia) based on genome sequencing.</title>
        <authorList>
            <person name="Grover C.E."/>
            <person name="Arick M.A. 2nd"/>
            <person name="Thrash A."/>
            <person name="Conover J.L."/>
            <person name="Sanders W.S."/>
            <person name="Peterson D.G."/>
            <person name="Frelichowski J.E."/>
            <person name="Scheffler J.A."/>
            <person name="Scheffler B.E."/>
            <person name="Wendel J.F."/>
        </authorList>
    </citation>
    <scope>NUCLEOTIDE SEQUENCE [LARGE SCALE GENOMIC DNA]</scope>
    <source>
        <strain evidence="1">8</strain>
        <tissue evidence="1">Leaf</tissue>
    </source>
</reference>
<gene>
    <name evidence="1" type="ORF">Gotri_010851</name>
</gene>
<evidence type="ECO:0000313" key="1">
    <source>
        <dbReference type="EMBL" id="MBA0775738.1"/>
    </source>
</evidence>
<evidence type="ECO:0008006" key="3">
    <source>
        <dbReference type="Google" id="ProtNLM"/>
    </source>
</evidence>
<feature type="non-terminal residue" evidence="1">
    <location>
        <position position="1"/>
    </location>
</feature>
<dbReference type="Proteomes" id="UP000593568">
    <property type="component" value="Unassembled WGS sequence"/>
</dbReference>
<name>A0A7J9ESA8_9ROSI</name>
<dbReference type="EMBL" id="JABEZW010000009">
    <property type="protein sequence ID" value="MBA0775738.1"/>
    <property type="molecule type" value="Genomic_DNA"/>
</dbReference>
<proteinExistence type="predicted"/>
<organism evidence="1 2">
    <name type="scientific">Gossypium trilobum</name>
    <dbReference type="NCBI Taxonomy" id="34281"/>
    <lineage>
        <taxon>Eukaryota</taxon>
        <taxon>Viridiplantae</taxon>
        <taxon>Streptophyta</taxon>
        <taxon>Embryophyta</taxon>
        <taxon>Tracheophyta</taxon>
        <taxon>Spermatophyta</taxon>
        <taxon>Magnoliopsida</taxon>
        <taxon>eudicotyledons</taxon>
        <taxon>Gunneridae</taxon>
        <taxon>Pentapetalae</taxon>
        <taxon>rosids</taxon>
        <taxon>malvids</taxon>
        <taxon>Malvales</taxon>
        <taxon>Malvaceae</taxon>
        <taxon>Malvoideae</taxon>
        <taxon>Gossypium</taxon>
    </lineage>
</organism>
<sequence>MNPTYDALNDLINTKLELNMDIDKEKIIQHIPWEDNSITDSLAKSVHSKRLDLRLIEDPPL</sequence>
<evidence type="ECO:0000313" key="2">
    <source>
        <dbReference type="Proteomes" id="UP000593568"/>
    </source>
</evidence>
<accession>A0A7J9ESA8</accession>
<protein>
    <recommendedName>
        <fullName evidence="3">RNase H type-1 domain-containing protein</fullName>
    </recommendedName>
</protein>
<dbReference type="AlphaFoldDB" id="A0A7J9ESA8"/>